<dbReference type="AlphaFoldDB" id="A0A7K6CFY5"/>
<feature type="non-terminal residue" evidence="1">
    <location>
        <position position="1"/>
    </location>
</feature>
<proteinExistence type="predicted"/>
<comment type="caution">
    <text evidence="1">The sequence shown here is derived from an EMBL/GenBank/DDBJ whole genome shotgun (WGS) entry which is preliminary data.</text>
</comment>
<accession>A0A7K6CFY5</accession>
<dbReference type="Proteomes" id="UP000584880">
    <property type="component" value="Unassembled WGS sequence"/>
</dbReference>
<evidence type="ECO:0000313" key="2">
    <source>
        <dbReference type="Proteomes" id="UP000584880"/>
    </source>
</evidence>
<dbReference type="EMBL" id="VZRJ01011962">
    <property type="protein sequence ID" value="NWV13634.1"/>
    <property type="molecule type" value="Genomic_DNA"/>
</dbReference>
<keyword evidence="2" id="KW-1185">Reference proteome</keyword>
<name>A0A7K6CFY5_PTIVI</name>
<feature type="non-terminal residue" evidence="1">
    <location>
        <position position="366"/>
    </location>
</feature>
<dbReference type="SUPFAM" id="SSF52540">
    <property type="entry name" value="P-loop containing nucleoside triphosphate hydrolases"/>
    <property type="match status" value="1"/>
</dbReference>
<dbReference type="Gene3D" id="3.40.50.300">
    <property type="entry name" value="P-loop containing nucleotide triphosphate hydrolases"/>
    <property type="match status" value="1"/>
</dbReference>
<dbReference type="InterPro" id="IPR027417">
    <property type="entry name" value="P-loop_NTPase"/>
</dbReference>
<sequence length="366" mass="42305">LYPEDYILTSRDIPAFLQALVIVVLCFKSYLSDSLGCEIFNLLTLKQYEVLSKNLHKVRKQFVLGLPGSGKTIVALKIIERIKNSFRCSAKEILYICENQLLRDFVGNENCQAVTRIAFLKGNFPHVKHIVVDEAQNFQGDWYQRARSIVKERGGIFWIFLDFFQTTNLHNCGLDFSKLYPQEWLTKVVRNAKQIYDIMFDLMGKIMQARNLAVPYEVLEELLKQAECAHSLSGDYIVKENTISDNYFDDVAKQCKRYIKQGYRCGDIAILCDTVKTAQECRMFLGWSLEESSLWSRRKTLGLAENVLEDIIVVDSIRRFSGLERKIVFVFYPFIQQEEIPPNVLLCAVSRANTKVHLLYRGEDSL</sequence>
<gene>
    <name evidence="1" type="primary">Slfn11</name>
    <name evidence="1" type="ORF">PTIVIO_R15746</name>
</gene>
<protein>
    <submittedName>
        <fullName evidence="1">SLN11 protein</fullName>
    </submittedName>
</protein>
<evidence type="ECO:0000313" key="1">
    <source>
        <dbReference type="EMBL" id="NWV13634.1"/>
    </source>
</evidence>
<reference evidence="1 2" key="1">
    <citation type="submission" date="2019-09" db="EMBL/GenBank/DDBJ databases">
        <title>Bird 10,000 Genomes (B10K) Project - Family phase.</title>
        <authorList>
            <person name="Zhang G."/>
        </authorList>
    </citation>
    <scope>NUCLEOTIDE SEQUENCE [LARGE SCALE GENOMIC DNA]</scope>
    <source>
        <strain evidence="1">B10K-DU-012-10</strain>
        <tissue evidence="1">Blood</tissue>
    </source>
</reference>
<organism evidence="1 2">
    <name type="scientific">Ptilonorhynchus violaceus</name>
    <name type="common">Satin bowerbird</name>
    <name type="synonym">Pyrrhocorax violaceus</name>
    <dbReference type="NCBI Taxonomy" id="28724"/>
    <lineage>
        <taxon>Eukaryota</taxon>
        <taxon>Metazoa</taxon>
        <taxon>Chordata</taxon>
        <taxon>Craniata</taxon>
        <taxon>Vertebrata</taxon>
        <taxon>Euteleostomi</taxon>
        <taxon>Archelosauria</taxon>
        <taxon>Archosauria</taxon>
        <taxon>Dinosauria</taxon>
        <taxon>Saurischia</taxon>
        <taxon>Theropoda</taxon>
        <taxon>Coelurosauria</taxon>
        <taxon>Aves</taxon>
        <taxon>Neognathae</taxon>
        <taxon>Neoaves</taxon>
        <taxon>Telluraves</taxon>
        <taxon>Australaves</taxon>
        <taxon>Passeriformes</taxon>
        <taxon>Ptilonorhynchidae</taxon>
        <taxon>Ptilonorhynchus</taxon>
    </lineage>
</organism>